<name>A0A1H9MBJ6_9BACI</name>
<dbReference type="GO" id="GO:0005315">
    <property type="term" value="F:phosphate transmembrane transporter activity"/>
    <property type="evidence" value="ECO:0007669"/>
    <property type="project" value="InterPro"/>
</dbReference>
<dbReference type="InterPro" id="IPR003593">
    <property type="entry name" value="AAA+_ATPase"/>
</dbReference>
<evidence type="ECO:0000256" key="2">
    <source>
        <dbReference type="ARBA" id="ARBA00022741"/>
    </source>
</evidence>
<proteinExistence type="predicted"/>
<evidence type="ECO:0000256" key="1">
    <source>
        <dbReference type="ARBA" id="ARBA00022448"/>
    </source>
</evidence>
<keyword evidence="3 5" id="KW-0067">ATP-binding</keyword>
<dbReference type="EMBL" id="FOES01000060">
    <property type="protein sequence ID" value="SER21130.1"/>
    <property type="molecule type" value="Genomic_DNA"/>
</dbReference>
<dbReference type="AlphaFoldDB" id="A0A1H9MBJ6"/>
<evidence type="ECO:0000313" key="6">
    <source>
        <dbReference type="Proteomes" id="UP000199427"/>
    </source>
</evidence>
<protein>
    <submittedName>
        <fullName evidence="5">Phosphate ABC transporter ATP-binding protein, PhoT family</fullName>
    </submittedName>
</protein>
<dbReference type="RefSeq" id="WP_091776079.1">
    <property type="nucleotide sequence ID" value="NZ_CAESCL010000035.1"/>
</dbReference>
<dbReference type="GO" id="GO:0016887">
    <property type="term" value="F:ATP hydrolysis activity"/>
    <property type="evidence" value="ECO:0007669"/>
    <property type="project" value="InterPro"/>
</dbReference>
<feature type="domain" description="ABC transporter" evidence="4">
    <location>
        <begin position="1"/>
        <end position="230"/>
    </location>
</feature>
<keyword evidence="2" id="KW-0547">Nucleotide-binding</keyword>
<dbReference type="GO" id="GO:0016020">
    <property type="term" value="C:membrane"/>
    <property type="evidence" value="ECO:0007669"/>
    <property type="project" value="InterPro"/>
</dbReference>
<evidence type="ECO:0000259" key="4">
    <source>
        <dbReference type="PROSITE" id="PS50893"/>
    </source>
</evidence>
<dbReference type="STRING" id="571933.SAMN05216362_1605"/>
<keyword evidence="6" id="KW-1185">Reference proteome</keyword>
<dbReference type="InterPro" id="IPR003439">
    <property type="entry name" value="ABC_transporter-like_ATP-bd"/>
</dbReference>
<keyword evidence="1" id="KW-0813">Transport</keyword>
<dbReference type="PROSITE" id="PS50893">
    <property type="entry name" value="ABC_TRANSPORTER_2"/>
    <property type="match status" value="1"/>
</dbReference>
<dbReference type="OrthoDB" id="9785080at2"/>
<dbReference type="PANTHER" id="PTHR43423">
    <property type="entry name" value="ABC TRANSPORTER I FAMILY MEMBER 17"/>
    <property type="match status" value="1"/>
</dbReference>
<dbReference type="Pfam" id="PF00005">
    <property type="entry name" value="ABC_tran"/>
    <property type="match status" value="1"/>
</dbReference>
<dbReference type="CDD" id="cd03260">
    <property type="entry name" value="ABC_PstB_phosphate_transporter"/>
    <property type="match status" value="1"/>
</dbReference>
<sequence>MQKPLFELKGVYKRILKNINLEIYKGDRVMLFGPSGSGKSTLLHLFNRLHDPEKGNIYYNGDSIDNYDIPKLRKNIGLVLQQPHLFPETVEDNLKYGPSLFEEWEQEWVNQLLDYVNLPKSYLKKSVDELSGGEKQRVSLARTLANKPEVLLLDEPTSALDDQNIERIEEVLMRLITTKDLTVIMVTHNIEQAKRLGTKGIFLQNGGVREEGLLPQMLDRPKTEELKKFTTNI</sequence>
<dbReference type="InterPro" id="IPR005670">
    <property type="entry name" value="PstB-like"/>
</dbReference>
<dbReference type="GO" id="GO:0005524">
    <property type="term" value="F:ATP binding"/>
    <property type="evidence" value="ECO:0007669"/>
    <property type="project" value="UniProtKB-KW"/>
</dbReference>
<dbReference type="GO" id="GO:0035435">
    <property type="term" value="P:phosphate ion transmembrane transport"/>
    <property type="evidence" value="ECO:0007669"/>
    <property type="project" value="InterPro"/>
</dbReference>
<dbReference type="SMART" id="SM00382">
    <property type="entry name" value="AAA"/>
    <property type="match status" value="1"/>
</dbReference>
<dbReference type="PROSITE" id="PS00211">
    <property type="entry name" value="ABC_TRANSPORTER_1"/>
    <property type="match status" value="1"/>
</dbReference>
<dbReference type="Gene3D" id="3.40.50.300">
    <property type="entry name" value="P-loop containing nucleotide triphosphate hydrolases"/>
    <property type="match status" value="1"/>
</dbReference>
<reference evidence="5 6" key="1">
    <citation type="submission" date="2016-10" db="EMBL/GenBank/DDBJ databases">
        <authorList>
            <person name="de Groot N.N."/>
        </authorList>
    </citation>
    <scope>NUCLEOTIDE SEQUENCE [LARGE SCALE GENOMIC DNA]</scope>
    <source>
        <strain evidence="5 6">DSM 21633</strain>
    </source>
</reference>
<dbReference type="PANTHER" id="PTHR43423:SF1">
    <property type="entry name" value="ABC TRANSPORTER I FAMILY MEMBER 17"/>
    <property type="match status" value="1"/>
</dbReference>
<evidence type="ECO:0000313" key="5">
    <source>
        <dbReference type="EMBL" id="SER21130.1"/>
    </source>
</evidence>
<accession>A0A1H9MBJ6</accession>
<gene>
    <name evidence="5" type="ORF">SAMN05216362_1605</name>
</gene>
<organism evidence="5 6">
    <name type="scientific">Piscibacillus halophilus</name>
    <dbReference type="NCBI Taxonomy" id="571933"/>
    <lineage>
        <taxon>Bacteria</taxon>
        <taxon>Bacillati</taxon>
        <taxon>Bacillota</taxon>
        <taxon>Bacilli</taxon>
        <taxon>Bacillales</taxon>
        <taxon>Bacillaceae</taxon>
        <taxon>Piscibacillus</taxon>
    </lineage>
</organism>
<dbReference type="InterPro" id="IPR017871">
    <property type="entry name" value="ABC_transporter-like_CS"/>
</dbReference>
<evidence type="ECO:0000256" key="3">
    <source>
        <dbReference type="ARBA" id="ARBA00022840"/>
    </source>
</evidence>
<dbReference type="SUPFAM" id="SSF52540">
    <property type="entry name" value="P-loop containing nucleoside triphosphate hydrolases"/>
    <property type="match status" value="1"/>
</dbReference>
<dbReference type="Proteomes" id="UP000199427">
    <property type="component" value="Unassembled WGS sequence"/>
</dbReference>
<dbReference type="InterPro" id="IPR027417">
    <property type="entry name" value="P-loop_NTPase"/>
</dbReference>